<comment type="caution">
    <text evidence="1">The sequence shown here is derived from an EMBL/GenBank/DDBJ whole genome shotgun (WGS) entry which is preliminary data.</text>
</comment>
<reference evidence="1" key="1">
    <citation type="submission" date="2023-03" db="EMBL/GenBank/DDBJ databases">
        <title>Massive genome expansion in bonnet fungi (Mycena s.s.) driven by repeated elements and novel gene families across ecological guilds.</title>
        <authorList>
            <consortium name="Lawrence Berkeley National Laboratory"/>
            <person name="Harder C.B."/>
            <person name="Miyauchi S."/>
            <person name="Viragh M."/>
            <person name="Kuo A."/>
            <person name="Thoen E."/>
            <person name="Andreopoulos B."/>
            <person name="Lu D."/>
            <person name="Skrede I."/>
            <person name="Drula E."/>
            <person name="Henrissat B."/>
            <person name="Morin E."/>
            <person name="Kohler A."/>
            <person name="Barry K."/>
            <person name="LaButti K."/>
            <person name="Morin E."/>
            <person name="Salamov A."/>
            <person name="Lipzen A."/>
            <person name="Mereny Z."/>
            <person name="Hegedus B."/>
            <person name="Baldrian P."/>
            <person name="Stursova M."/>
            <person name="Weitz H."/>
            <person name="Taylor A."/>
            <person name="Grigoriev I.V."/>
            <person name="Nagy L.G."/>
            <person name="Martin F."/>
            <person name="Kauserud H."/>
        </authorList>
    </citation>
    <scope>NUCLEOTIDE SEQUENCE</scope>
    <source>
        <strain evidence="1">9144</strain>
    </source>
</reference>
<proteinExistence type="predicted"/>
<sequence length="159" mass="16886">MPQVSVNRTIDDQFGDSVSGVLPVYTPLSVWNLGTSCPDCEVHPDPALAFNHTWHDSSQFPGGAPVSLTLQFVGTAISVFCIVPPLAPNVISRYSLNYNLDGGAATGTFSLSPNSTTAFLYNVSVVALQALPNQAHTLSISTDDGINGSIFLFDYAVYT</sequence>
<dbReference type="Proteomes" id="UP001219525">
    <property type="component" value="Unassembled WGS sequence"/>
</dbReference>
<keyword evidence="2" id="KW-1185">Reference proteome</keyword>
<dbReference type="AlphaFoldDB" id="A0AAD6VSQ8"/>
<protein>
    <submittedName>
        <fullName evidence="1">Uncharacterized protein</fullName>
    </submittedName>
</protein>
<evidence type="ECO:0000313" key="1">
    <source>
        <dbReference type="EMBL" id="KAJ7221603.1"/>
    </source>
</evidence>
<dbReference type="EMBL" id="JARJCW010000008">
    <property type="protein sequence ID" value="KAJ7221603.1"/>
    <property type="molecule type" value="Genomic_DNA"/>
</dbReference>
<name>A0AAD6VSQ8_9AGAR</name>
<accession>A0AAD6VSQ8</accession>
<evidence type="ECO:0000313" key="2">
    <source>
        <dbReference type="Proteomes" id="UP001219525"/>
    </source>
</evidence>
<organism evidence="1 2">
    <name type="scientific">Mycena pura</name>
    <dbReference type="NCBI Taxonomy" id="153505"/>
    <lineage>
        <taxon>Eukaryota</taxon>
        <taxon>Fungi</taxon>
        <taxon>Dikarya</taxon>
        <taxon>Basidiomycota</taxon>
        <taxon>Agaricomycotina</taxon>
        <taxon>Agaricomycetes</taxon>
        <taxon>Agaricomycetidae</taxon>
        <taxon>Agaricales</taxon>
        <taxon>Marasmiineae</taxon>
        <taxon>Mycenaceae</taxon>
        <taxon>Mycena</taxon>
    </lineage>
</organism>
<gene>
    <name evidence="1" type="ORF">GGX14DRAFT_670431</name>
</gene>